<organism evidence="1 2">
    <name type="scientific">Vibrio anguillarum</name>
    <name type="common">Listonella anguillarum</name>
    <dbReference type="NCBI Taxonomy" id="55601"/>
    <lineage>
        <taxon>Bacteria</taxon>
        <taxon>Pseudomonadati</taxon>
        <taxon>Pseudomonadota</taxon>
        <taxon>Gammaproteobacteria</taxon>
        <taxon>Vibrionales</taxon>
        <taxon>Vibrionaceae</taxon>
        <taxon>Vibrio</taxon>
    </lineage>
</organism>
<dbReference type="EMBL" id="RDPI01001407">
    <property type="protein sequence ID" value="MBF4377101.1"/>
    <property type="molecule type" value="Genomic_DNA"/>
</dbReference>
<evidence type="ECO:0000313" key="1">
    <source>
        <dbReference type="EMBL" id="MBF4377101.1"/>
    </source>
</evidence>
<reference evidence="1 2" key="1">
    <citation type="journal article" date="2021" name="PeerJ">
        <title>Analysis of 44 Vibrio anguillarum genomes reveals high genetic diversity.</title>
        <authorList>
            <person name="Hansen M.J."/>
            <person name="Dalsgaard I."/>
        </authorList>
    </citation>
    <scope>NUCLEOTIDE SEQUENCE [LARGE SCALE GENOMIC DNA]</scope>
    <source>
        <strain evidence="1 2">040915-1/1B</strain>
    </source>
</reference>
<gene>
    <name evidence="1" type="ORF">EAY46_29440</name>
</gene>
<name>A0ABR9ZF63_VIBAN</name>
<comment type="caution">
    <text evidence="1">The sequence shown here is derived from an EMBL/GenBank/DDBJ whole genome shotgun (WGS) entry which is preliminary data.</text>
</comment>
<keyword evidence="2" id="KW-1185">Reference proteome</keyword>
<accession>A0ABR9ZF63</accession>
<feature type="non-terminal residue" evidence="1">
    <location>
        <position position="1"/>
    </location>
</feature>
<protein>
    <submittedName>
        <fullName evidence="1">Uncharacterized protein</fullName>
    </submittedName>
</protein>
<evidence type="ECO:0000313" key="2">
    <source>
        <dbReference type="Proteomes" id="UP000726136"/>
    </source>
</evidence>
<feature type="non-terminal residue" evidence="1">
    <location>
        <position position="141"/>
    </location>
</feature>
<sequence>AIYGKAIALIEEALPHAQLLADTESALQDNYIAGKRILDSKVQQGHSYTFMNGDGSIDNRKYSTAIADYQPREPHSLISPLAEKLPHVPLKNANEFKRYLGQLITASYIVCGGFSGMRDSELDKLTPNSYYKDTLSGRVHH</sequence>
<proteinExistence type="predicted"/>
<dbReference type="Proteomes" id="UP000726136">
    <property type="component" value="Unassembled WGS sequence"/>
</dbReference>